<dbReference type="Proteomes" id="UP001323798">
    <property type="component" value="Chromosome"/>
</dbReference>
<accession>A0ABZ0STH4</accession>
<evidence type="ECO:0000313" key="5">
    <source>
        <dbReference type="EMBL" id="WPR91475.1"/>
    </source>
</evidence>
<dbReference type="PANTHER" id="PTHR30146">
    <property type="entry name" value="LACI-RELATED TRANSCRIPTIONAL REPRESSOR"/>
    <property type="match status" value="1"/>
</dbReference>
<gene>
    <name evidence="5" type="ORF">SM116_12975</name>
</gene>
<dbReference type="SUPFAM" id="SSF53822">
    <property type="entry name" value="Periplasmic binding protein-like I"/>
    <property type="match status" value="1"/>
</dbReference>
<name>A0ABZ0STH4_9MICO</name>
<dbReference type="GO" id="GO:0003677">
    <property type="term" value="F:DNA binding"/>
    <property type="evidence" value="ECO:0007669"/>
    <property type="project" value="UniProtKB-KW"/>
</dbReference>
<organism evidence="5 6">
    <name type="scientific">Microbacterium rhizosphaerae</name>
    <dbReference type="NCBI Taxonomy" id="1678237"/>
    <lineage>
        <taxon>Bacteria</taxon>
        <taxon>Bacillati</taxon>
        <taxon>Actinomycetota</taxon>
        <taxon>Actinomycetes</taxon>
        <taxon>Micrococcales</taxon>
        <taxon>Microbacteriaceae</taxon>
        <taxon>Microbacterium</taxon>
    </lineage>
</organism>
<dbReference type="SMART" id="SM00354">
    <property type="entry name" value="HTH_LACI"/>
    <property type="match status" value="1"/>
</dbReference>
<evidence type="ECO:0000313" key="6">
    <source>
        <dbReference type="Proteomes" id="UP001323798"/>
    </source>
</evidence>
<dbReference type="PRINTS" id="PR00036">
    <property type="entry name" value="HTHLACI"/>
</dbReference>
<proteinExistence type="predicted"/>
<dbReference type="InterPro" id="IPR010982">
    <property type="entry name" value="Lambda_DNA-bd_dom_sf"/>
</dbReference>
<dbReference type="Pfam" id="PF13377">
    <property type="entry name" value="Peripla_BP_3"/>
    <property type="match status" value="1"/>
</dbReference>
<dbReference type="EMBL" id="CP139368">
    <property type="protein sequence ID" value="WPR91475.1"/>
    <property type="molecule type" value="Genomic_DNA"/>
</dbReference>
<dbReference type="PROSITE" id="PS00356">
    <property type="entry name" value="HTH_LACI_1"/>
    <property type="match status" value="1"/>
</dbReference>
<keyword evidence="1" id="KW-0805">Transcription regulation</keyword>
<keyword evidence="6" id="KW-1185">Reference proteome</keyword>
<dbReference type="Gene3D" id="1.10.260.40">
    <property type="entry name" value="lambda repressor-like DNA-binding domains"/>
    <property type="match status" value="1"/>
</dbReference>
<dbReference type="RefSeq" id="WP_320944175.1">
    <property type="nucleotide sequence ID" value="NZ_BAABEU010000006.1"/>
</dbReference>
<evidence type="ECO:0000256" key="2">
    <source>
        <dbReference type="ARBA" id="ARBA00023125"/>
    </source>
</evidence>
<reference evidence="5 6" key="1">
    <citation type="submission" date="2023-11" db="EMBL/GenBank/DDBJ databases">
        <title>Genome sequence of Microbacterium rhizosphaerae KACC 19337.</title>
        <authorList>
            <person name="Choi H."/>
            <person name="Kim S."/>
            <person name="Kim Y."/>
            <person name="Kwon S.-W."/>
            <person name="Heo J."/>
        </authorList>
    </citation>
    <scope>NUCLEOTIDE SEQUENCE [LARGE SCALE GENOMIC DNA]</scope>
    <source>
        <strain evidence="5 6">KACC 19337</strain>
    </source>
</reference>
<dbReference type="SUPFAM" id="SSF47413">
    <property type="entry name" value="lambda repressor-like DNA-binding domains"/>
    <property type="match status" value="1"/>
</dbReference>
<feature type="domain" description="HTH lacI-type" evidence="4">
    <location>
        <begin position="5"/>
        <end position="59"/>
    </location>
</feature>
<evidence type="ECO:0000259" key="4">
    <source>
        <dbReference type="PROSITE" id="PS50932"/>
    </source>
</evidence>
<dbReference type="InterPro" id="IPR000843">
    <property type="entry name" value="HTH_LacI"/>
</dbReference>
<evidence type="ECO:0000256" key="3">
    <source>
        <dbReference type="ARBA" id="ARBA00023163"/>
    </source>
</evidence>
<sequence length="336" mass="35369">MRRAATIEDVAQAAGVSRQTVSNVLNAPDIVREATRERVRAAITALGYAPHASARRLRLQRSSTIGIHLDPYAGGISGVVLDRFVHALTEQAGERRQRVLVYAARSPEDEIARMAELADGGEIDAVVITGTFHGDPRTVWLAERDLPFVSFGRPWGVDDIDDPAHLWVDVDGAAGTRAATEYAMGQVGPRVAFLGWPGGSGTGDDRERGWLEARGGLPPAPRLTAVESVAEGRAAAAAALASREFDALVCASDVLAIGAHLAATDAGADMPVIGFDNTPAAEALGISSVEQLPEKVAEGVLELLMGERTAISPRSASPGHAHVLVEPRLVVRRPAA</sequence>
<dbReference type="Pfam" id="PF00356">
    <property type="entry name" value="LacI"/>
    <property type="match status" value="1"/>
</dbReference>
<dbReference type="InterPro" id="IPR028082">
    <property type="entry name" value="Peripla_BP_I"/>
</dbReference>
<evidence type="ECO:0000256" key="1">
    <source>
        <dbReference type="ARBA" id="ARBA00023015"/>
    </source>
</evidence>
<dbReference type="Gene3D" id="3.40.50.2300">
    <property type="match status" value="2"/>
</dbReference>
<keyword evidence="2 5" id="KW-0238">DNA-binding</keyword>
<protein>
    <submittedName>
        <fullName evidence="5">LacI family DNA-binding transcriptional regulator</fullName>
    </submittedName>
</protein>
<dbReference type="CDD" id="cd01392">
    <property type="entry name" value="HTH_LacI"/>
    <property type="match status" value="1"/>
</dbReference>
<keyword evidence="3" id="KW-0804">Transcription</keyword>
<dbReference type="InterPro" id="IPR046335">
    <property type="entry name" value="LacI/GalR-like_sensor"/>
</dbReference>
<dbReference type="PANTHER" id="PTHR30146:SF109">
    <property type="entry name" value="HTH-TYPE TRANSCRIPTIONAL REGULATOR GALS"/>
    <property type="match status" value="1"/>
</dbReference>
<dbReference type="PROSITE" id="PS50932">
    <property type="entry name" value="HTH_LACI_2"/>
    <property type="match status" value="1"/>
</dbReference>